<evidence type="ECO:0000256" key="8">
    <source>
        <dbReference type="SAM" id="MobiDB-lite"/>
    </source>
</evidence>
<feature type="domain" description="Helicase ATP-binding" evidence="9">
    <location>
        <begin position="560"/>
        <end position="738"/>
    </location>
</feature>
<feature type="compositionally biased region" description="Basic and acidic residues" evidence="8">
    <location>
        <begin position="1200"/>
        <end position="1209"/>
    </location>
</feature>
<keyword evidence="5" id="KW-0067">ATP-binding</keyword>
<dbReference type="Gene3D" id="3.40.50.300">
    <property type="entry name" value="P-loop containing nucleotide triphosphate hydrolases"/>
    <property type="match status" value="2"/>
</dbReference>
<dbReference type="PROSITE" id="PS51194">
    <property type="entry name" value="HELICASE_CTER"/>
    <property type="match status" value="1"/>
</dbReference>
<evidence type="ECO:0000256" key="3">
    <source>
        <dbReference type="ARBA" id="ARBA00022801"/>
    </source>
</evidence>
<dbReference type="STRING" id="5865.A7ASY0"/>
<feature type="region of interest" description="Disordered" evidence="8">
    <location>
        <begin position="1260"/>
        <end position="1282"/>
    </location>
</feature>
<dbReference type="Pfam" id="PF00270">
    <property type="entry name" value="DEAD"/>
    <property type="match status" value="1"/>
</dbReference>
<comment type="catalytic activity">
    <reaction evidence="6">
        <text>Couples ATP hydrolysis with the unwinding of duplex DNA by translocating in the 3'-5' direction.</text>
        <dbReference type="EC" id="5.6.2.4"/>
    </reaction>
</comment>
<dbReference type="InterPro" id="IPR036388">
    <property type="entry name" value="WH-like_DNA-bd_sf"/>
</dbReference>
<reference evidence="11 12" key="1">
    <citation type="journal article" date="2007" name="PLoS Pathog.">
        <title>Genome sequence of Babesia bovis and comparative analysis of apicomplexan hemoprotozoa.</title>
        <authorList>
            <person name="Brayton K.A."/>
            <person name="Lau A.O.T."/>
            <person name="Herndon D.R."/>
            <person name="Hannick L."/>
            <person name="Kappmeyer L.S."/>
            <person name="Berens S.J."/>
            <person name="Bidwell S.L."/>
            <person name="Brown W.C."/>
            <person name="Crabtree J."/>
            <person name="Fadrosh D."/>
            <person name="Feldblum T."/>
            <person name="Forberger H.A."/>
            <person name="Haas B.J."/>
            <person name="Howell J.M."/>
            <person name="Khouri H."/>
            <person name="Koo H."/>
            <person name="Mann D.J."/>
            <person name="Norimine J."/>
            <person name="Paulsen I.T."/>
            <person name="Radune D."/>
            <person name="Ren Q."/>
            <person name="Smith R.K. Jr."/>
            <person name="Suarez C.E."/>
            <person name="White O."/>
            <person name="Wortman J.R."/>
            <person name="Knowles D.P. Jr."/>
            <person name="McElwain T.F."/>
            <person name="Nene V.M."/>
        </authorList>
    </citation>
    <scope>NUCLEOTIDE SEQUENCE [LARGE SCALE GENOMIC DNA]</scope>
    <source>
        <strain evidence="11">T2Bo</strain>
    </source>
</reference>
<evidence type="ECO:0000259" key="10">
    <source>
        <dbReference type="PROSITE" id="PS51194"/>
    </source>
</evidence>
<feature type="region of interest" description="Disordered" evidence="8">
    <location>
        <begin position="471"/>
        <end position="490"/>
    </location>
</feature>
<dbReference type="GO" id="GO:0016787">
    <property type="term" value="F:hydrolase activity"/>
    <property type="evidence" value="ECO:0007669"/>
    <property type="project" value="UniProtKB-KW"/>
</dbReference>
<keyword evidence="2" id="KW-0547">Nucleotide-binding</keyword>
<feature type="region of interest" description="Disordered" evidence="8">
    <location>
        <begin position="1096"/>
        <end position="1158"/>
    </location>
</feature>
<dbReference type="InterPro" id="IPR027417">
    <property type="entry name" value="P-loop_NTPase"/>
</dbReference>
<dbReference type="InterPro" id="IPR032284">
    <property type="entry name" value="RecQ_Zn-bd"/>
</dbReference>
<dbReference type="Pfam" id="PF09382">
    <property type="entry name" value="RQC"/>
    <property type="match status" value="1"/>
</dbReference>
<dbReference type="EMBL" id="AAXT01000003">
    <property type="protein sequence ID" value="EDO06041.1"/>
    <property type="molecule type" value="Genomic_DNA"/>
</dbReference>
<keyword evidence="3" id="KW-0378">Hydrolase</keyword>
<sequence>MSSWPKPEDSPILIDLTTSNDEADDPSTSSKPYIDGLPTTDASTTVSNAAQEDVSKLVQSNSIPRKRVVEDSFSVNDGNYSTIGAASKRLNVISQKSVIDDDMFSVSATDMPVPPLDSVPSDALDVNIKKDINEQSSVVNAESSPKHVRDYLKSSSVNDQDIMGASTSTSRLSDSVDYLLASRGVNNCMDQSIDDGMSLDGLIEPGDIAVNHTRDSGSVDMDKVCDMVSACNHMLALDSSLQHDPTPKSSMLTRSSKGVNTDFDQTCRCSDEYKPFIVAEAVSFFAVKHLVSLLRAVGECLSSPASAHDRWSHVVNIQKRAQMYVNEAVRSNFYGDELDQYRINLPLELPKGLYNDHSCQSVVGQKLFTSGSPGDGITTKKTFPDDLIPTKIEKQRNNGIDKLLSQERLAQSLDTNGTKRMAPKNGYTLDHSQRRKINSQSKYNSRFTGGSSPGGSEGCDSLCTETLPSQTMDSMADSSDTQGDGDISHLSDPLSDSRMAYMVRVNSHEVAGLDLRVPRCVLSENSDLFGDSFKFSARVEEINRTVFGYTSFRGVQLAAINAILLNRDCFVMMATGGGKSHCYQLPSMLLCGVVVVFSPLISLMEDQMRILRSYGIDAETVTANTSSGELRDIFEYYLSADHNFESGAILFITPEKFDKSITLVRLLGELHDAGRLKLFVIDEAHCVSQWGLAFRKDYRKLCNLKGKFPDVPILAMTATATPQVASDIIDVLRIPSCVRLRTTINRPNLWIECREKTSSYLKEMVEILKSTTGCGIVYTLTVGDSEKVSQALESAGISVGIYNAKLNLDSRRYIQQQWTSGAVRVMVATIAFGMGIDKPDVRFVFHTSAPVTILGYYQEIGRAGRDGKFSTTILWYNLRDFERHKNLGHSSSVSEAASGEHISSNLTLSNMREFCQNKSTCRRLLLFRAFGEDPSGVLDTNCGGCDNCCSNMLTEHVDVGDDARIIVSFVEEAMRHRKKSVLTMNILCDALRGSNKSTIIKYRLNENPYHGVLKHAKAQQICHIIQEMVNLRILRECRRKCMSFGRTVFVLGPNAQKLKCGNLDISVVCYKRSDDNPVEESDQTYTLHELLQSVDMPDDTLNIENSSDVDGSRSSDEYLSVGSSEPEGASDDDKAVADQGVETDQSSTKERSHLLTSGNRVLNFSGNHYTTLQDTPERLQKKICTATTKILSRYNKALEERNNEKKSDAGSHGSSGSVKITNDYHDPQGYDLDISFLPDDLFGSYPSTYEHGLSTKPAKVTKESGASSTNVGSCSTSTKNTWNEGSIRSRGMIMSAKDVDDTDIKAALHNNIRRKLPQNLVQSLS</sequence>
<keyword evidence="12" id="KW-1185">Reference proteome</keyword>
<dbReference type="NCBIfam" id="TIGR00614">
    <property type="entry name" value="recQ_fam"/>
    <property type="match status" value="1"/>
</dbReference>
<dbReference type="PROSITE" id="PS51192">
    <property type="entry name" value="HELICASE_ATP_BIND_1"/>
    <property type="match status" value="1"/>
</dbReference>
<dbReference type="GeneID" id="5477833"/>
<feature type="domain" description="Helicase C-terminal" evidence="10">
    <location>
        <begin position="760"/>
        <end position="912"/>
    </location>
</feature>
<evidence type="ECO:0000256" key="5">
    <source>
        <dbReference type="ARBA" id="ARBA00022840"/>
    </source>
</evidence>
<dbReference type="SMART" id="SM00956">
    <property type="entry name" value="RQC"/>
    <property type="match status" value="1"/>
</dbReference>
<dbReference type="GO" id="GO:0003676">
    <property type="term" value="F:nucleic acid binding"/>
    <property type="evidence" value="ECO:0007669"/>
    <property type="project" value="InterPro"/>
</dbReference>
<dbReference type="SUPFAM" id="SSF46785">
    <property type="entry name" value="Winged helix' DNA-binding domain"/>
    <property type="match status" value="1"/>
</dbReference>
<dbReference type="InterPro" id="IPR004589">
    <property type="entry name" value="DNA_helicase_ATP-dep_RecQ"/>
</dbReference>
<dbReference type="InterPro" id="IPR001650">
    <property type="entry name" value="Helicase_C-like"/>
</dbReference>
<protein>
    <recommendedName>
        <fullName evidence="7">DNA 3'-5' helicase</fullName>
        <ecNumber evidence="7">5.6.2.4</ecNumber>
    </recommendedName>
</protein>
<dbReference type="GO" id="GO:0006260">
    <property type="term" value="P:DNA replication"/>
    <property type="evidence" value="ECO:0007669"/>
    <property type="project" value="InterPro"/>
</dbReference>
<dbReference type="Pfam" id="PF16124">
    <property type="entry name" value="RecQ_Zn_bind"/>
    <property type="match status" value="1"/>
</dbReference>
<organism evidence="11 12">
    <name type="scientific">Babesia bovis</name>
    <dbReference type="NCBI Taxonomy" id="5865"/>
    <lineage>
        <taxon>Eukaryota</taxon>
        <taxon>Sar</taxon>
        <taxon>Alveolata</taxon>
        <taxon>Apicomplexa</taxon>
        <taxon>Aconoidasida</taxon>
        <taxon>Piroplasmida</taxon>
        <taxon>Babesiidae</taxon>
        <taxon>Babesia</taxon>
    </lineage>
</organism>
<feature type="compositionally biased region" description="Polar residues" evidence="8">
    <location>
        <begin position="16"/>
        <end position="31"/>
    </location>
</feature>
<feature type="region of interest" description="Disordered" evidence="8">
    <location>
        <begin position="1200"/>
        <end position="1222"/>
    </location>
</feature>
<feature type="region of interest" description="Disordered" evidence="8">
    <location>
        <begin position="413"/>
        <end position="465"/>
    </location>
</feature>
<feature type="region of interest" description="Disordered" evidence="8">
    <location>
        <begin position="1"/>
        <end position="48"/>
    </location>
</feature>
<dbReference type="Pfam" id="PF00271">
    <property type="entry name" value="Helicase_C"/>
    <property type="match status" value="1"/>
</dbReference>
<reference evidence="12" key="2">
    <citation type="journal article" date="2020" name="Data Brief">
        <title>Transcriptome dataset of Babesia bovis life stages within vertebrate and invertebrate hosts.</title>
        <authorList>
            <person name="Ueti M.W."/>
            <person name="Johnson W.C."/>
            <person name="Kappmeyer L.S."/>
            <person name="Herndon D.R."/>
            <person name="Mousel M.R."/>
            <person name="Reif K.E."/>
            <person name="Taus N.S."/>
            <person name="Ifeonu O.O."/>
            <person name="Silva J.C."/>
            <person name="Suarez C.E."/>
            <person name="Brayton K.A."/>
        </authorList>
    </citation>
    <scope>NUCLEOTIDE SEQUENCE [LARGE SCALE GENOMIC DNA]</scope>
</reference>
<evidence type="ECO:0000256" key="4">
    <source>
        <dbReference type="ARBA" id="ARBA00022806"/>
    </source>
</evidence>
<feature type="compositionally biased region" description="Polar residues" evidence="8">
    <location>
        <begin position="438"/>
        <end position="450"/>
    </location>
</feature>
<dbReference type="EC" id="5.6.2.4" evidence="7"/>
<dbReference type="SUPFAM" id="SSF52540">
    <property type="entry name" value="P-loop containing nucleoside triphosphate hydrolases"/>
    <property type="match status" value="1"/>
</dbReference>
<dbReference type="CDD" id="cd17920">
    <property type="entry name" value="DEXHc_RecQ"/>
    <property type="match status" value="1"/>
</dbReference>
<evidence type="ECO:0000256" key="1">
    <source>
        <dbReference type="ARBA" id="ARBA00005446"/>
    </source>
</evidence>
<accession>A7ASY0</accession>
<evidence type="ECO:0000313" key="11">
    <source>
        <dbReference type="EMBL" id="EDO06041.1"/>
    </source>
</evidence>
<dbReference type="SMART" id="SM00487">
    <property type="entry name" value="DEXDc"/>
    <property type="match status" value="1"/>
</dbReference>
<dbReference type="Gene3D" id="1.10.10.10">
    <property type="entry name" value="Winged helix-like DNA-binding domain superfamily/Winged helix DNA-binding domain"/>
    <property type="match status" value="1"/>
</dbReference>
<gene>
    <name evidence="11" type="ORF">BBOV_II000810</name>
</gene>
<proteinExistence type="inferred from homology"/>
<dbReference type="SMART" id="SM00490">
    <property type="entry name" value="HELICc"/>
    <property type="match status" value="1"/>
</dbReference>
<dbReference type="GO" id="GO:0009378">
    <property type="term" value="F:four-way junction helicase activity"/>
    <property type="evidence" value="ECO:0007669"/>
    <property type="project" value="TreeGrafter"/>
</dbReference>
<feature type="compositionally biased region" description="Polar residues" evidence="8">
    <location>
        <begin position="471"/>
        <end position="482"/>
    </location>
</feature>
<reference evidence="12" key="3">
    <citation type="journal article" date="2021" name="Int. J. Parasitol.">
        <title>Comparative analysis of gene expression between Babesia bovis blood stages and kinetes allowed by improved genome annotation.</title>
        <authorList>
            <person name="Ueti M.W."/>
            <person name="Johnson W.C."/>
            <person name="Kappmeyer L.S."/>
            <person name="Herndon D.R."/>
            <person name="Mousel M.R."/>
            <person name="Reif K.E."/>
            <person name="Taus N.S."/>
            <person name="Ifeonu O.O."/>
            <person name="Silva J.C."/>
            <person name="Suarez C.E."/>
            <person name="Brayton K.A."/>
        </authorList>
    </citation>
    <scope>NUCLEOTIDE SEQUENCE [LARGE SCALE GENOMIC DNA]</scope>
</reference>
<dbReference type="GO" id="GO:0005524">
    <property type="term" value="F:ATP binding"/>
    <property type="evidence" value="ECO:0007669"/>
    <property type="project" value="UniProtKB-KW"/>
</dbReference>
<evidence type="ECO:0000259" key="9">
    <source>
        <dbReference type="PROSITE" id="PS51192"/>
    </source>
</evidence>
<name>A7ASY0_BABBO</name>
<comment type="similarity">
    <text evidence="1">Belongs to the helicase family. RecQ subfamily.</text>
</comment>
<keyword evidence="4 11" id="KW-0347">Helicase</keyword>
<dbReference type="KEGG" id="bbo:BBOV_II000810"/>
<comment type="caution">
    <text evidence="11">The sequence shown here is derived from an EMBL/GenBank/DDBJ whole genome shotgun (WGS) entry which is preliminary data.</text>
</comment>
<dbReference type="InParanoid" id="A7ASY0"/>
<dbReference type="InterPro" id="IPR011545">
    <property type="entry name" value="DEAD/DEAH_box_helicase_dom"/>
</dbReference>
<dbReference type="RefSeq" id="XP_001609609.1">
    <property type="nucleotide sequence ID" value="XM_001609559.1"/>
</dbReference>
<dbReference type="VEuPathDB" id="PiroplasmaDB:BBOV_II000810"/>
<feature type="compositionally biased region" description="Polar residues" evidence="8">
    <location>
        <begin position="1264"/>
        <end position="1282"/>
    </location>
</feature>
<dbReference type="FunFam" id="3.40.50.300:FF:001389">
    <property type="entry name" value="ATP-dependent DNA helicase RecQ"/>
    <property type="match status" value="1"/>
</dbReference>
<dbReference type="GO" id="GO:0005737">
    <property type="term" value="C:cytoplasm"/>
    <property type="evidence" value="ECO:0007669"/>
    <property type="project" value="TreeGrafter"/>
</dbReference>
<evidence type="ECO:0000256" key="7">
    <source>
        <dbReference type="ARBA" id="ARBA00034808"/>
    </source>
</evidence>
<evidence type="ECO:0000313" key="12">
    <source>
        <dbReference type="Proteomes" id="UP000002173"/>
    </source>
</evidence>
<dbReference type="GO" id="GO:0005694">
    <property type="term" value="C:chromosome"/>
    <property type="evidence" value="ECO:0007669"/>
    <property type="project" value="TreeGrafter"/>
</dbReference>
<dbReference type="GO" id="GO:0043138">
    <property type="term" value="F:3'-5' DNA helicase activity"/>
    <property type="evidence" value="ECO:0007669"/>
    <property type="project" value="UniProtKB-EC"/>
</dbReference>
<evidence type="ECO:0000256" key="6">
    <source>
        <dbReference type="ARBA" id="ARBA00034617"/>
    </source>
</evidence>
<evidence type="ECO:0000256" key="2">
    <source>
        <dbReference type="ARBA" id="ARBA00022741"/>
    </source>
</evidence>
<dbReference type="GO" id="GO:0000724">
    <property type="term" value="P:double-strand break repair via homologous recombination"/>
    <property type="evidence" value="ECO:0007669"/>
    <property type="project" value="TreeGrafter"/>
</dbReference>
<dbReference type="InterPro" id="IPR036390">
    <property type="entry name" value="WH_DNA-bd_sf"/>
</dbReference>
<dbReference type="eggNOG" id="KOG0351">
    <property type="taxonomic scope" value="Eukaryota"/>
</dbReference>
<dbReference type="PANTHER" id="PTHR13710:SF155">
    <property type="entry name" value="ATP-DEPENDENT DNA HELICASE Q-LIKE 3"/>
    <property type="match status" value="1"/>
</dbReference>
<dbReference type="InterPro" id="IPR018982">
    <property type="entry name" value="RQC_domain"/>
</dbReference>
<dbReference type="PANTHER" id="PTHR13710">
    <property type="entry name" value="DNA HELICASE RECQ FAMILY MEMBER"/>
    <property type="match status" value="1"/>
</dbReference>
<dbReference type="InterPro" id="IPR014001">
    <property type="entry name" value="Helicase_ATP-bd"/>
</dbReference>
<dbReference type="Proteomes" id="UP000002173">
    <property type="component" value="Unassembled WGS sequence"/>
</dbReference>